<dbReference type="PRINTS" id="PR00164">
    <property type="entry name" value="ABC2TRNSPORT"/>
</dbReference>
<reference evidence="9 10" key="1">
    <citation type="submission" date="2018-06" db="EMBL/GenBank/DDBJ databases">
        <title>Streptomyces reniochalinae sp. nov. and Streptomyces diacarnus sp. nov. from marine sponges.</title>
        <authorList>
            <person name="Li L."/>
        </authorList>
    </citation>
    <scope>NUCLEOTIDE SEQUENCE [LARGE SCALE GENOMIC DNA]</scope>
    <source>
        <strain evidence="9 10">LHW50302</strain>
    </source>
</reference>
<comment type="subcellular location">
    <subcellularLocation>
        <location evidence="6">Cell membrane</location>
        <topology evidence="6">Multi-pass membrane protein</topology>
    </subcellularLocation>
    <subcellularLocation>
        <location evidence="1">Membrane</location>
        <topology evidence="1">Multi-pass membrane protein</topology>
    </subcellularLocation>
</comment>
<gene>
    <name evidence="9" type="ORF">DQ392_03950</name>
</gene>
<keyword evidence="4 6" id="KW-0472">Membrane</keyword>
<feature type="transmembrane region" description="Helical" evidence="6">
    <location>
        <begin position="244"/>
        <end position="263"/>
    </location>
</feature>
<evidence type="ECO:0000256" key="4">
    <source>
        <dbReference type="ARBA" id="ARBA00023136"/>
    </source>
</evidence>
<keyword evidence="6" id="KW-0813">Transport</keyword>
<feature type="compositionally biased region" description="Low complexity" evidence="7">
    <location>
        <begin position="1"/>
        <end position="17"/>
    </location>
</feature>
<evidence type="ECO:0000313" key="10">
    <source>
        <dbReference type="Proteomes" id="UP000253507"/>
    </source>
</evidence>
<keyword evidence="6" id="KW-1003">Cell membrane</keyword>
<evidence type="ECO:0000256" key="5">
    <source>
        <dbReference type="ARBA" id="ARBA00023251"/>
    </source>
</evidence>
<dbReference type="GO" id="GO:0043190">
    <property type="term" value="C:ATP-binding cassette (ABC) transporter complex"/>
    <property type="evidence" value="ECO:0007669"/>
    <property type="project" value="InterPro"/>
</dbReference>
<proteinExistence type="inferred from homology"/>
<evidence type="ECO:0000256" key="2">
    <source>
        <dbReference type="ARBA" id="ARBA00022692"/>
    </source>
</evidence>
<protein>
    <recommendedName>
        <fullName evidence="6">Transport permease protein</fullName>
    </recommendedName>
</protein>
<dbReference type="PANTHER" id="PTHR43027">
    <property type="entry name" value="DOXORUBICIN RESISTANCE ABC TRANSPORTER PERMEASE PROTEIN DRRC-RELATED"/>
    <property type="match status" value="1"/>
</dbReference>
<dbReference type="Proteomes" id="UP000253507">
    <property type="component" value="Unassembled WGS sequence"/>
</dbReference>
<dbReference type="RefSeq" id="WP_114014056.1">
    <property type="nucleotide sequence ID" value="NZ_QOIM01000022.1"/>
</dbReference>
<dbReference type="PROSITE" id="PS51012">
    <property type="entry name" value="ABC_TM2"/>
    <property type="match status" value="1"/>
</dbReference>
<evidence type="ECO:0000313" key="9">
    <source>
        <dbReference type="EMBL" id="RCG23842.1"/>
    </source>
</evidence>
<keyword evidence="2 6" id="KW-0812">Transmembrane</keyword>
<dbReference type="AlphaFoldDB" id="A0A367F1U4"/>
<evidence type="ECO:0000256" key="3">
    <source>
        <dbReference type="ARBA" id="ARBA00022989"/>
    </source>
</evidence>
<dbReference type="Pfam" id="PF01061">
    <property type="entry name" value="ABC2_membrane"/>
    <property type="match status" value="1"/>
</dbReference>
<evidence type="ECO:0000256" key="7">
    <source>
        <dbReference type="SAM" id="MobiDB-lite"/>
    </source>
</evidence>
<name>A0A367F1U4_9ACTN</name>
<evidence type="ECO:0000259" key="8">
    <source>
        <dbReference type="PROSITE" id="PS51012"/>
    </source>
</evidence>
<dbReference type="OrthoDB" id="3217868at2"/>
<feature type="transmembrane region" description="Helical" evidence="6">
    <location>
        <begin position="159"/>
        <end position="180"/>
    </location>
</feature>
<keyword evidence="5" id="KW-0046">Antibiotic resistance</keyword>
<evidence type="ECO:0000256" key="1">
    <source>
        <dbReference type="ARBA" id="ARBA00004141"/>
    </source>
</evidence>
<feature type="transmembrane region" description="Helical" evidence="6">
    <location>
        <begin position="192"/>
        <end position="211"/>
    </location>
</feature>
<comment type="caution">
    <text evidence="9">The sequence shown here is derived from an EMBL/GenBank/DDBJ whole genome shotgun (WGS) entry which is preliminary data.</text>
</comment>
<dbReference type="InterPro" id="IPR047817">
    <property type="entry name" value="ABC2_TM_bact-type"/>
</dbReference>
<dbReference type="GO" id="GO:0046677">
    <property type="term" value="P:response to antibiotic"/>
    <property type="evidence" value="ECO:0007669"/>
    <property type="project" value="UniProtKB-KW"/>
</dbReference>
<evidence type="ECO:0000256" key="6">
    <source>
        <dbReference type="RuleBase" id="RU361157"/>
    </source>
</evidence>
<dbReference type="InterPro" id="IPR000412">
    <property type="entry name" value="ABC_2_transport"/>
</dbReference>
<keyword evidence="3 6" id="KW-1133">Transmembrane helix</keyword>
<dbReference type="PIRSF" id="PIRSF006648">
    <property type="entry name" value="DrrB"/>
    <property type="match status" value="1"/>
</dbReference>
<feature type="transmembrane region" description="Helical" evidence="6">
    <location>
        <begin position="80"/>
        <end position="103"/>
    </location>
</feature>
<keyword evidence="10" id="KW-1185">Reference proteome</keyword>
<dbReference type="InterPro" id="IPR052902">
    <property type="entry name" value="ABC-2_transporter"/>
</dbReference>
<dbReference type="InterPro" id="IPR013525">
    <property type="entry name" value="ABC2_TM"/>
</dbReference>
<dbReference type="GO" id="GO:0140359">
    <property type="term" value="F:ABC-type transporter activity"/>
    <property type="evidence" value="ECO:0007669"/>
    <property type="project" value="InterPro"/>
</dbReference>
<sequence>MTTAHPPATAPSASPSGAGPGRDPSALPAVLRTEFRLFLREPGALFWVVVFPPALLTILGCIPSFREASADLGGRRTVDLYVPVAVLLSMIVSGVQTMPSILTGYRERGILRRLRATPARPHHLLTAQIVLHGCASLASVLLVLAIGRLAFDVSVPRQLAGYLPAVALTASAALSLGAVLSAAARTTKIAQTVGTLAFFPMMFTAGVWLPVQAMPDTLRHVVEFTPFGAASQALDQAATGSWPGWTHLGVTALWTAVFAGTAVRRFRWE</sequence>
<dbReference type="EMBL" id="QOIM01000022">
    <property type="protein sequence ID" value="RCG23842.1"/>
    <property type="molecule type" value="Genomic_DNA"/>
</dbReference>
<accession>A0A367F1U4</accession>
<dbReference type="PANTHER" id="PTHR43027:SF2">
    <property type="entry name" value="TRANSPORT PERMEASE PROTEIN"/>
    <property type="match status" value="1"/>
</dbReference>
<feature type="domain" description="ABC transmembrane type-2" evidence="8">
    <location>
        <begin position="43"/>
        <end position="269"/>
    </location>
</feature>
<feature type="transmembrane region" description="Helical" evidence="6">
    <location>
        <begin position="124"/>
        <end position="147"/>
    </location>
</feature>
<comment type="similarity">
    <text evidence="6">Belongs to the ABC-2 integral membrane protein family.</text>
</comment>
<feature type="region of interest" description="Disordered" evidence="7">
    <location>
        <begin position="1"/>
        <end position="25"/>
    </location>
</feature>
<organism evidence="9 10">
    <name type="scientific">Streptomyces reniochalinae</name>
    <dbReference type="NCBI Taxonomy" id="2250578"/>
    <lineage>
        <taxon>Bacteria</taxon>
        <taxon>Bacillati</taxon>
        <taxon>Actinomycetota</taxon>
        <taxon>Actinomycetes</taxon>
        <taxon>Kitasatosporales</taxon>
        <taxon>Streptomycetaceae</taxon>
        <taxon>Streptomyces</taxon>
    </lineage>
</organism>
<feature type="transmembrane region" description="Helical" evidence="6">
    <location>
        <begin position="44"/>
        <end position="65"/>
    </location>
</feature>